<feature type="chain" id="PRO_5032859767" evidence="1">
    <location>
        <begin position="27"/>
        <end position="223"/>
    </location>
</feature>
<proteinExistence type="predicted"/>
<accession>A0A845L4Y6</accession>
<evidence type="ECO:0000313" key="2">
    <source>
        <dbReference type="EMBL" id="MZP29710.1"/>
    </source>
</evidence>
<dbReference type="EMBL" id="WXEY01000007">
    <property type="protein sequence ID" value="MZP29710.1"/>
    <property type="molecule type" value="Genomic_DNA"/>
</dbReference>
<dbReference type="AlphaFoldDB" id="A0A845L4Y6"/>
<gene>
    <name evidence="2" type="ORF">GTO91_08330</name>
</gene>
<keyword evidence="3" id="KW-1185">Reference proteome</keyword>
<comment type="caution">
    <text evidence="2">The sequence shown here is derived from an EMBL/GenBank/DDBJ whole genome shotgun (WGS) entry which is preliminary data.</text>
</comment>
<dbReference type="RefSeq" id="WP_161257687.1">
    <property type="nucleotide sequence ID" value="NZ_WXEY01000007.1"/>
</dbReference>
<reference evidence="2 3" key="1">
    <citation type="submission" date="2020-01" db="EMBL/GenBank/DDBJ databases">
        <title>Whole-genome sequence of Heliobacterium undosum DSM 13378.</title>
        <authorList>
            <person name="Kyndt J.A."/>
            <person name="Meyer T.E."/>
        </authorList>
    </citation>
    <scope>NUCLEOTIDE SEQUENCE [LARGE SCALE GENOMIC DNA]</scope>
    <source>
        <strain evidence="2 3">DSM 13378</strain>
    </source>
</reference>
<feature type="signal peptide" evidence="1">
    <location>
        <begin position="1"/>
        <end position="26"/>
    </location>
</feature>
<keyword evidence="1" id="KW-0732">Signal</keyword>
<evidence type="ECO:0000313" key="3">
    <source>
        <dbReference type="Proteomes" id="UP000463470"/>
    </source>
</evidence>
<sequence length="223" mass="24638">MRLHHHAMPLLFLALLSLALSPVAESAVPDWLAPVAFASLRTEAPERAPEATFTDWSDDRLTDFALEADKRMSIALFAQNPDWLQRHGLTPVRILSKEDLSRLLAPYWTDEAIETVWEEGARAMPELPWGFYTEGPYFLFLAKELRVSHPSPDIAIVSGMVSTEVPEIAPTATEAGFRVSSAVHFSDDSSAPSGVRSEAGADVVEVQVCVERTPAGWRAQWNP</sequence>
<dbReference type="OrthoDB" id="1786269at2"/>
<evidence type="ECO:0000256" key="1">
    <source>
        <dbReference type="SAM" id="SignalP"/>
    </source>
</evidence>
<name>A0A845L4Y6_9FIRM</name>
<organism evidence="2 3">
    <name type="scientific">Heliomicrobium undosum</name>
    <dbReference type="NCBI Taxonomy" id="121734"/>
    <lineage>
        <taxon>Bacteria</taxon>
        <taxon>Bacillati</taxon>
        <taxon>Bacillota</taxon>
        <taxon>Clostridia</taxon>
        <taxon>Eubacteriales</taxon>
        <taxon>Heliobacteriaceae</taxon>
        <taxon>Heliomicrobium</taxon>
    </lineage>
</organism>
<protein>
    <submittedName>
        <fullName evidence="2">Uncharacterized protein</fullName>
    </submittedName>
</protein>
<dbReference type="Proteomes" id="UP000463470">
    <property type="component" value="Unassembled WGS sequence"/>
</dbReference>